<dbReference type="InterPro" id="IPR050961">
    <property type="entry name" value="BolA/IbaG_stress_morph_reg"/>
</dbReference>
<accession>A0A094LMQ3</accession>
<dbReference type="InterPro" id="IPR036065">
    <property type="entry name" value="BolA-like_sf"/>
</dbReference>
<dbReference type="GO" id="GO:0005829">
    <property type="term" value="C:cytosol"/>
    <property type="evidence" value="ECO:0007669"/>
    <property type="project" value="TreeGrafter"/>
</dbReference>
<evidence type="ECO:0000313" key="4">
    <source>
        <dbReference type="EMBL" id="KFZ36388.1"/>
    </source>
</evidence>
<dbReference type="AlphaFoldDB" id="A0A094LMQ3"/>
<dbReference type="OrthoDB" id="9801469at2"/>
<dbReference type="PANTHER" id="PTHR46229:SF2">
    <property type="entry name" value="BOLA-LIKE PROTEIN 1"/>
    <property type="match status" value="1"/>
</dbReference>
<proteinExistence type="inferred from homology"/>
<dbReference type="PANTHER" id="PTHR46229">
    <property type="entry name" value="BOLA TRANSCRIPTION REGULATOR"/>
    <property type="match status" value="1"/>
</dbReference>
<dbReference type="Pfam" id="PF01722">
    <property type="entry name" value="BolA"/>
    <property type="match status" value="1"/>
</dbReference>
<evidence type="ECO:0000256" key="2">
    <source>
        <dbReference type="ARBA" id="ARBA00074073"/>
    </source>
</evidence>
<dbReference type="SUPFAM" id="SSF82657">
    <property type="entry name" value="BolA-like"/>
    <property type="match status" value="1"/>
</dbReference>
<reference evidence="4 5" key="1">
    <citation type="submission" date="2014-06" db="EMBL/GenBank/DDBJ databases">
        <title>Shewanella sp. YQH10.</title>
        <authorList>
            <person name="Liu Y."/>
            <person name="Zeng R."/>
        </authorList>
    </citation>
    <scope>NUCLEOTIDE SEQUENCE [LARGE SCALE GENOMIC DNA]</scope>
    <source>
        <strain evidence="4 5">YQH10</strain>
    </source>
</reference>
<evidence type="ECO:0000256" key="3">
    <source>
        <dbReference type="RuleBase" id="RU003860"/>
    </source>
</evidence>
<dbReference type="Proteomes" id="UP000029264">
    <property type="component" value="Unassembled WGS sequence"/>
</dbReference>
<dbReference type="Gene3D" id="3.30.300.90">
    <property type="entry name" value="BolA-like"/>
    <property type="match status" value="1"/>
</dbReference>
<dbReference type="GO" id="GO:1990229">
    <property type="term" value="C:iron-sulfur cluster assembly complex"/>
    <property type="evidence" value="ECO:0007669"/>
    <property type="project" value="UniProtKB-ARBA"/>
</dbReference>
<dbReference type="STRING" id="1515746.HR45_16305"/>
<comment type="caution">
    <text evidence="4">The sequence shown here is derived from an EMBL/GenBank/DDBJ whole genome shotgun (WGS) entry which is preliminary data.</text>
</comment>
<gene>
    <name evidence="4" type="ORF">HR45_16305</name>
</gene>
<name>A0A094LMQ3_9GAMM</name>
<dbReference type="GO" id="GO:0006351">
    <property type="term" value="P:DNA-templated transcription"/>
    <property type="evidence" value="ECO:0007669"/>
    <property type="project" value="TreeGrafter"/>
</dbReference>
<dbReference type="PIRSF" id="PIRSF003113">
    <property type="entry name" value="BolA"/>
    <property type="match status" value="1"/>
</dbReference>
<evidence type="ECO:0000313" key="5">
    <source>
        <dbReference type="Proteomes" id="UP000029264"/>
    </source>
</evidence>
<dbReference type="FunFam" id="3.30.300.90:FF:000001">
    <property type="entry name" value="Transcriptional regulator BolA"/>
    <property type="match status" value="1"/>
</dbReference>
<protein>
    <recommendedName>
        <fullName evidence="2">DNA-binding transcriptional regulator BolA</fullName>
    </recommendedName>
</protein>
<dbReference type="EMBL" id="JPEO01000018">
    <property type="protein sequence ID" value="KFZ36388.1"/>
    <property type="molecule type" value="Genomic_DNA"/>
</dbReference>
<comment type="similarity">
    <text evidence="1 3">Belongs to the BolA/IbaG family.</text>
</comment>
<evidence type="ECO:0000256" key="1">
    <source>
        <dbReference type="ARBA" id="ARBA00005578"/>
    </source>
</evidence>
<dbReference type="RefSeq" id="WP_037444945.1">
    <property type="nucleotide sequence ID" value="NZ_JPEO01000018.1"/>
</dbReference>
<keyword evidence="5" id="KW-1185">Reference proteome</keyword>
<sequence>MSVAAVIEQKLQQALLPVHLQVINESHNHHVPPNSETHFKVIVVSEAFADLRLLARHRKVNEALAHELANGVHALSMHTYTPAEWQSEQQVPESPKCKG</sequence>
<organism evidence="4 5">
    <name type="scientific">Shewanella mangrovi</name>
    <dbReference type="NCBI Taxonomy" id="1515746"/>
    <lineage>
        <taxon>Bacteria</taxon>
        <taxon>Pseudomonadati</taxon>
        <taxon>Pseudomonadota</taxon>
        <taxon>Gammaproteobacteria</taxon>
        <taxon>Alteromonadales</taxon>
        <taxon>Shewanellaceae</taxon>
        <taxon>Shewanella</taxon>
    </lineage>
</organism>
<dbReference type="eggNOG" id="COG0271">
    <property type="taxonomic scope" value="Bacteria"/>
</dbReference>
<dbReference type="InterPro" id="IPR002634">
    <property type="entry name" value="BolA"/>
</dbReference>